<evidence type="ECO:0000256" key="5">
    <source>
        <dbReference type="ARBA" id="ARBA00023098"/>
    </source>
</evidence>
<sequence>MFGFYTMIQISVFFAIVIPVLSAGVSQNASVTWDSGAGIFTVHRFKADKYVAYATFTDEIFLTGWSYLEVSTNEKYPDSVQAYAAGLVEGVLTADLIKKNWNNQGKMYCKGETSYCQRLKNFLQINLDFINFNIAKSRKYVPYWHQVALVLEQLSGLEDGYKNISGSPRTQIDVMDLMLLNIFGDLEDLEAILNRTVTRHPLGSGSCSALIKVLPNNKDLYVAQDTWSSYNTMLRTLKKYNISVHTGMQRGSPVVPGRAVAFSSQPGLIFSGDDFYLISSGLAAVETTVGNNNVSLWKYIKAKGAVLEWIRNIVSNRLAKDGEEWTKVFELYNSGTYNNQWMVVNYKKFITGEPLQDGLLWVLEQIPGYIHSEDVTNILRKQNYWPSYNVPYFQDIFNLSGGQINVEKYGDWFTYDKTPRALIFKRDEVNVHDIPSMIKLMRYNDYTNDPLSRCNCTPPYSAENAISARCDLNPANGTYPIAALGHRPHGATDMKLTTSSLYQKLQFVAFGGPTYDPLPPFQWSKTDFGKTMPHEGHPDLWKFEPIVHKWQDFRNIYCFCSKSQ</sequence>
<name>A0A4Q8K2C3_9ARAC</name>
<evidence type="ECO:0000256" key="7">
    <source>
        <dbReference type="RuleBase" id="RU364138"/>
    </source>
</evidence>
<protein>
    <recommendedName>
        <fullName evidence="7">Phospholipase B-like</fullName>
        <ecNumber evidence="7">3.1.1.-</ecNumber>
    </recommendedName>
</protein>
<evidence type="ECO:0000256" key="1">
    <source>
        <dbReference type="ARBA" id="ARBA00007835"/>
    </source>
</evidence>
<keyword evidence="2 7" id="KW-0732">Signal</keyword>
<evidence type="ECO:0000256" key="6">
    <source>
        <dbReference type="ARBA" id="ARBA00023180"/>
    </source>
</evidence>
<dbReference type="GO" id="GO:0005576">
    <property type="term" value="C:extracellular region"/>
    <property type="evidence" value="ECO:0007669"/>
    <property type="project" value="TreeGrafter"/>
</dbReference>
<proteinExistence type="inferred from homology"/>
<evidence type="ECO:0000256" key="2">
    <source>
        <dbReference type="ARBA" id="ARBA00022729"/>
    </source>
</evidence>
<keyword evidence="5 7" id="KW-0443">Lipid metabolism</keyword>
<comment type="similarity">
    <text evidence="1 7">Belongs to the phospholipase B-like family.</text>
</comment>
<dbReference type="AlphaFoldDB" id="A0A4Q8K2C3"/>
<dbReference type="PANTHER" id="PTHR12370">
    <property type="entry name" value="PHOSPHOLIPASE B-RELATED"/>
    <property type="match status" value="1"/>
</dbReference>
<feature type="chain" id="PRO_5021040831" description="Phospholipase B-like" evidence="7">
    <location>
        <begin position="23"/>
        <end position="564"/>
    </location>
</feature>
<dbReference type="EC" id="3.1.1.-" evidence="7"/>
<comment type="function">
    <text evidence="7">Putative phospholipase.</text>
</comment>
<reference evidence="8" key="1">
    <citation type="submission" date="2017-05" db="EMBL/GenBank/DDBJ databases">
        <authorList>
            <person name="QRISCLOUD D."/>
        </authorList>
    </citation>
    <scope>NUCLEOTIDE SEQUENCE</scope>
</reference>
<feature type="signal peptide" evidence="7">
    <location>
        <begin position="1"/>
        <end position="22"/>
    </location>
</feature>
<dbReference type="InterPro" id="IPR007000">
    <property type="entry name" value="PLipase_B-like"/>
</dbReference>
<keyword evidence="3 7" id="KW-0378">Hydrolase</keyword>
<keyword evidence="6" id="KW-0325">Glycoprotein</keyword>
<organism evidence="8">
    <name type="scientific">Liphistius thaleban</name>
    <dbReference type="NCBI Taxonomy" id="1905330"/>
    <lineage>
        <taxon>Eukaryota</taxon>
        <taxon>Metazoa</taxon>
        <taxon>Ecdysozoa</taxon>
        <taxon>Arthropoda</taxon>
        <taxon>Chelicerata</taxon>
        <taxon>Arachnida</taxon>
        <taxon>Araneae</taxon>
        <taxon>Mesothelae</taxon>
        <taxon>Liphistiidae</taxon>
        <taxon>Liphistius</taxon>
    </lineage>
</organism>
<dbReference type="GO" id="GO:0009395">
    <property type="term" value="P:phospholipid catabolic process"/>
    <property type="evidence" value="ECO:0007669"/>
    <property type="project" value="TreeGrafter"/>
</dbReference>
<evidence type="ECO:0000256" key="3">
    <source>
        <dbReference type="ARBA" id="ARBA00022801"/>
    </source>
</evidence>
<evidence type="ECO:0000256" key="4">
    <source>
        <dbReference type="ARBA" id="ARBA00022963"/>
    </source>
</evidence>
<reference evidence="8" key="2">
    <citation type="submission" date="2019-05" db="EMBL/GenBank/DDBJ databases">
        <title>Unravelling the molecular evolution of spider venoms.</title>
        <authorList>
            <person name="Pineda S."/>
        </authorList>
    </citation>
    <scope>NUCLEOTIDE SEQUENCE</scope>
</reference>
<dbReference type="Pfam" id="PF04916">
    <property type="entry name" value="Phospholip_B"/>
    <property type="match status" value="1"/>
</dbReference>
<accession>A0A4Q8K2C3</accession>
<evidence type="ECO:0000313" key="8">
    <source>
        <dbReference type="EMBL" id="SNX33572.1"/>
    </source>
</evidence>
<dbReference type="Gene3D" id="3.60.60.30">
    <property type="match status" value="1"/>
</dbReference>
<dbReference type="GO" id="GO:0004620">
    <property type="term" value="F:phospholipase activity"/>
    <property type="evidence" value="ECO:0007669"/>
    <property type="project" value="InterPro"/>
</dbReference>
<keyword evidence="4 7" id="KW-0442">Lipid degradation</keyword>
<dbReference type="PANTHER" id="PTHR12370:SF3">
    <property type="entry name" value="PHOSPHOLIPASE B-LIKE 2-RELATED"/>
    <property type="match status" value="1"/>
</dbReference>
<dbReference type="EMBL" id="HAHM01000080">
    <property type="protein sequence ID" value="SNX33572.1"/>
    <property type="molecule type" value="Transcribed_RNA"/>
</dbReference>